<dbReference type="GO" id="GO:0005978">
    <property type="term" value="P:glycogen biosynthetic process"/>
    <property type="evidence" value="ECO:0007669"/>
    <property type="project" value="UniProtKB-KW"/>
</dbReference>
<comment type="cofactor">
    <cofactor evidence="1">
        <name>Mn(2+)</name>
        <dbReference type="ChEBI" id="CHEBI:29035"/>
    </cofactor>
</comment>
<dbReference type="AlphaFoldDB" id="A0A9D3LMB5"/>
<keyword evidence="4" id="KW-0963">Cytoplasm</keyword>
<dbReference type="Gene3D" id="3.90.550.10">
    <property type="entry name" value="Spore Coat Polysaccharide Biosynthesis Protein SpsA, Chain A"/>
    <property type="match status" value="1"/>
</dbReference>
<dbReference type="InterPro" id="IPR002495">
    <property type="entry name" value="Glyco_trans_8"/>
</dbReference>
<evidence type="ECO:0000313" key="18">
    <source>
        <dbReference type="Proteomes" id="UP001044222"/>
    </source>
</evidence>
<evidence type="ECO:0000256" key="11">
    <source>
        <dbReference type="ARBA" id="ARBA00038934"/>
    </source>
</evidence>
<evidence type="ECO:0000256" key="9">
    <source>
        <dbReference type="ARBA" id="ARBA00023211"/>
    </source>
</evidence>
<evidence type="ECO:0000256" key="16">
    <source>
        <dbReference type="SAM" id="MobiDB-lite"/>
    </source>
</evidence>
<evidence type="ECO:0000256" key="4">
    <source>
        <dbReference type="ARBA" id="ARBA00022490"/>
    </source>
</evidence>
<comment type="function">
    <text evidence="14">Glycogenin participates in the glycogen biosynthetic process along with glycogen synthase and glycogen branching enzyme. It catalyzes the formation of a short alpha (1,4)-glucosyl chain covalently attached via a glucose 1-O-tyrosyl linkage to internal tyrosine residues and these chains act as primers for the elongation reaction catalyzed by glycogen synthase.</text>
</comment>
<keyword evidence="5" id="KW-0808">Transferase</keyword>
<dbReference type="GO" id="GO:0008466">
    <property type="term" value="F:glycogenin glucosyltransferase activity"/>
    <property type="evidence" value="ECO:0007669"/>
    <property type="project" value="UniProtKB-EC"/>
</dbReference>
<organism evidence="17 18">
    <name type="scientific">Anguilla anguilla</name>
    <name type="common">European freshwater eel</name>
    <name type="synonym">Muraena anguilla</name>
    <dbReference type="NCBI Taxonomy" id="7936"/>
    <lineage>
        <taxon>Eukaryota</taxon>
        <taxon>Metazoa</taxon>
        <taxon>Chordata</taxon>
        <taxon>Craniata</taxon>
        <taxon>Vertebrata</taxon>
        <taxon>Euteleostomi</taxon>
        <taxon>Actinopterygii</taxon>
        <taxon>Neopterygii</taxon>
        <taxon>Teleostei</taxon>
        <taxon>Anguilliformes</taxon>
        <taxon>Anguillidae</taxon>
        <taxon>Anguilla</taxon>
    </lineage>
</organism>
<evidence type="ECO:0000256" key="1">
    <source>
        <dbReference type="ARBA" id="ARBA00001936"/>
    </source>
</evidence>
<comment type="function">
    <text evidence="15">Self-glucosylating initiator of glycogen synthesis. It catalyzes the formation of a short alpha (1,4)-glucosyl chain covalently attached via a glucose 1-O-tyrosyl linkage to internal tyrosine residues and these chains act as primers for the elongation reaction catalyzed by glycogen synthase.</text>
</comment>
<comment type="catalytic activity">
    <reaction evidence="12">
        <text>[1,4-alpha-D-glucosyl](n)-L-tyrosyl-[glycogenin] + UDP-alpha-D-glucose = [1,4-alpha-D-glucosyl](n+1)-L-tyrosyl-[glycogenin] + UDP + H(+)</text>
        <dbReference type="Rhea" id="RHEA:56560"/>
        <dbReference type="Rhea" id="RHEA-COMP:14606"/>
        <dbReference type="Rhea" id="RHEA-COMP:14607"/>
        <dbReference type="ChEBI" id="CHEBI:15378"/>
        <dbReference type="ChEBI" id="CHEBI:58223"/>
        <dbReference type="ChEBI" id="CHEBI:58885"/>
        <dbReference type="ChEBI" id="CHEBI:140574"/>
        <dbReference type="EC" id="2.4.1.186"/>
    </reaction>
    <physiologicalReaction direction="left-to-right" evidence="12">
        <dbReference type="Rhea" id="RHEA:56561"/>
    </physiologicalReaction>
</comment>
<dbReference type="CDD" id="cd02537">
    <property type="entry name" value="GT8_Glycogenin"/>
    <property type="match status" value="1"/>
</dbReference>
<comment type="subcellular location">
    <subcellularLocation>
        <location evidence="2">Cytoplasm</location>
    </subcellularLocation>
</comment>
<evidence type="ECO:0000313" key="17">
    <source>
        <dbReference type="EMBL" id="KAG5833645.1"/>
    </source>
</evidence>
<comment type="pathway">
    <text evidence="3">Glycan biosynthesis; glycogen biosynthesis.</text>
</comment>
<evidence type="ECO:0000256" key="2">
    <source>
        <dbReference type="ARBA" id="ARBA00004496"/>
    </source>
</evidence>
<evidence type="ECO:0000256" key="7">
    <source>
        <dbReference type="ARBA" id="ARBA00023056"/>
    </source>
</evidence>
<evidence type="ECO:0000256" key="15">
    <source>
        <dbReference type="ARBA" id="ARBA00057883"/>
    </source>
</evidence>
<dbReference type="Proteomes" id="UP001044222">
    <property type="component" value="Chromosome 16"/>
</dbReference>
<evidence type="ECO:0000256" key="8">
    <source>
        <dbReference type="ARBA" id="ARBA00023180"/>
    </source>
</evidence>
<reference evidence="17" key="1">
    <citation type="submission" date="2021-01" db="EMBL/GenBank/DDBJ databases">
        <title>A chromosome-scale assembly of European eel, Anguilla anguilla.</title>
        <authorList>
            <person name="Henkel C."/>
            <person name="Jong-Raadsen S.A."/>
            <person name="Dufour S."/>
            <person name="Weltzien F.-A."/>
            <person name="Palstra A.P."/>
            <person name="Pelster B."/>
            <person name="Spaink H.P."/>
            <person name="Van Den Thillart G.E."/>
            <person name="Jansen H."/>
            <person name="Zahm M."/>
            <person name="Klopp C."/>
            <person name="Cedric C."/>
            <person name="Louis A."/>
            <person name="Berthelot C."/>
            <person name="Parey E."/>
            <person name="Roest Crollius H."/>
            <person name="Montfort J."/>
            <person name="Robinson-Rechavi M."/>
            <person name="Bucao C."/>
            <person name="Bouchez O."/>
            <person name="Gislard M."/>
            <person name="Lluch J."/>
            <person name="Milhes M."/>
            <person name="Lampietro C."/>
            <person name="Lopez Roques C."/>
            <person name="Donnadieu C."/>
            <person name="Braasch I."/>
            <person name="Desvignes T."/>
            <person name="Postlethwait J."/>
            <person name="Bobe J."/>
            <person name="Guiguen Y."/>
            <person name="Dirks R."/>
        </authorList>
    </citation>
    <scope>NUCLEOTIDE SEQUENCE</scope>
    <source>
        <strain evidence="17">Tag_6206</strain>
        <tissue evidence="17">Liver</tissue>
    </source>
</reference>
<dbReference type="Pfam" id="PF01501">
    <property type="entry name" value="Glyco_transf_8"/>
    <property type="match status" value="1"/>
</dbReference>
<dbReference type="FunFam" id="3.90.550.10:FF:000092">
    <property type="entry name" value="Glycogenin 2"/>
    <property type="match status" value="1"/>
</dbReference>
<dbReference type="EC" id="2.4.1.186" evidence="11"/>
<name>A0A9D3LMB5_ANGAN</name>
<dbReference type="PANTHER" id="PTHR11183">
    <property type="entry name" value="GLYCOGENIN SUBFAMILY MEMBER"/>
    <property type="match status" value="1"/>
</dbReference>
<comment type="similarity">
    <text evidence="10">Belongs to the glycosyltransferase 8 family. Glycogenin subfamily.</text>
</comment>
<evidence type="ECO:0000256" key="14">
    <source>
        <dbReference type="ARBA" id="ARBA00049637"/>
    </source>
</evidence>
<proteinExistence type="inferred from homology"/>
<dbReference type="InterPro" id="IPR050587">
    <property type="entry name" value="GNT1/Glycosyltrans_8"/>
</dbReference>
<evidence type="ECO:0000256" key="12">
    <source>
        <dbReference type="ARBA" id="ARBA00047374"/>
    </source>
</evidence>
<comment type="caution">
    <text evidence="17">The sequence shown here is derived from an EMBL/GenBank/DDBJ whole genome shotgun (WGS) entry which is preliminary data.</text>
</comment>
<evidence type="ECO:0000256" key="3">
    <source>
        <dbReference type="ARBA" id="ARBA00004964"/>
    </source>
</evidence>
<evidence type="ECO:0000256" key="10">
    <source>
        <dbReference type="ARBA" id="ARBA00038162"/>
    </source>
</evidence>
<evidence type="ECO:0000256" key="13">
    <source>
        <dbReference type="ARBA" id="ARBA00047924"/>
    </source>
</evidence>
<evidence type="ECO:0000256" key="5">
    <source>
        <dbReference type="ARBA" id="ARBA00022679"/>
    </source>
</evidence>
<keyword evidence="18" id="KW-1185">Reference proteome</keyword>
<comment type="catalytic activity">
    <reaction evidence="13">
        <text>L-tyrosyl-[glycogenin] + UDP-alpha-D-glucose = alpha-D-glucosyl-L-tyrosyl-[glycogenin] + UDP + H(+)</text>
        <dbReference type="Rhea" id="RHEA:23360"/>
        <dbReference type="Rhea" id="RHEA-COMP:14604"/>
        <dbReference type="Rhea" id="RHEA-COMP:14605"/>
        <dbReference type="ChEBI" id="CHEBI:15378"/>
        <dbReference type="ChEBI" id="CHEBI:46858"/>
        <dbReference type="ChEBI" id="CHEBI:58223"/>
        <dbReference type="ChEBI" id="CHEBI:58885"/>
        <dbReference type="ChEBI" id="CHEBI:140573"/>
        <dbReference type="EC" id="2.4.1.186"/>
    </reaction>
    <physiologicalReaction direction="left-to-right" evidence="13">
        <dbReference type="Rhea" id="RHEA:23361"/>
    </physiologicalReaction>
</comment>
<feature type="region of interest" description="Disordered" evidence="16">
    <location>
        <begin position="280"/>
        <end position="337"/>
    </location>
</feature>
<gene>
    <name evidence="17" type="ORF">ANANG_G00278080</name>
</gene>
<evidence type="ECO:0000256" key="6">
    <source>
        <dbReference type="ARBA" id="ARBA00022723"/>
    </source>
</evidence>
<keyword evidence="8" id="KW-0325">Glycoprotein</keyword>
<dbReference type="GO" id="GO:0005737">
    <property type="term" value="C:cytoplasm"/>
    <property type="evidence" value="ECO:0007669"/>
    <property type="project" value="UniProtKB-SubCell"/>
</dbReference>
<keyword evidence="7" id="KW-0320">Glycogen biosynthesis</keyword>
<dbReference type="InterPro" id="IPR029044">
    <property type="entry name" value="Nucleotide-diphossugar_trans"/>
</dbReference>
<protein>
    <recommendedName>
        <fullName evidence="11">glycogenin glucosyltransferase</fullName>
        <ecNumber evidence="11">2.4.1.186</ecNumber>
    </recommendedName>
</protein>
<sequence length="408" mass="45721">MPVTDQAFVTLATNDAYSQGALVIGKCLRRHGTSRQTVVMVTSHVSQGTRAALAEVFHQVKDVEVLDSSDWAHLNMMGRPELGITLTKLHCWALTEYIKCVFLDADMLVLCNVDELFDREELSAAPDPGWPDCFNSGMFIFRPSLQTHTRLLKWAREHGSFDGGDQGLLNSFFSGWSTEDISKHLPFIYNLSISTVYSYLPAFQQFGPKAKIIHFLGALKPWHCKYDHQKGEVYLGDGSLCHLHLGPFMKQWWVEYCRPAAPSFTQTDIWQDLEAPPQKQTVSVEVTHQEDSSLHTEASPPTAPKEMFQGAHQADRPPGDEGVASEWTHPQDPPPVEEGRALGSGVLGSSQSEELVLELPASIGDLAIHLTPEEEDLEHKRQWEEGHADYLGKDAFDNIKKKLDKFLK</sequence>
<accession>A0A9D3LMB5</accession>
<dbReference type="EMBL" id="JAFIRN010000016">
    <property type="protein sequence ID" value="KAG5833645.1"/>
    <property type="molecule type" value="Genomic_DNA"/>
</dbReference>
<dbReference type="SUPFAM" id="SSF53448">
    <property type="entry name" value="Nucleotide-diphospho-sugar transferases"/>
    <property type="match status" value="1"/>
</dbReference>
<dbReference type="GO" id="GO:0046872">
    <property type="term" value="F:metal ion binding"/>
    <property type="evidence" value="ECO:0007669"/>
    <property type="project" value="UniProtKB-KW"/>
</dbReference>
<keyword evidence="9" id="KW-0464">Manganese</keyword>
<keyword evidence="6" id="KW-0479">Metal-binding</keyword>